<proteinExistence type="predicted"/>
<dbReference type="EMBL" id="SJSM01000003">
    <property type="protein sequence ID" value="TCC97717.1"/>
    <property type="molecule type" value="Genomic_DNA"/>
</dbReference>
<gene>
    <name evidence="2" type="ORF">EZ444_07320</name>
</gene>
<evidence type="ECO:0000259" key="1">
    <source>
        <dbReference type="PROSITE" id="PS50943"/>
    </source>
</evidence>
<dbReference type="Pfam" id="PF01381">
    <property type="entry name" value="HTH_3"/>
    <property type="match status" value="1"/>
</dbReference>
<dbReference type="Gene3D" id="1.10.260.40">
    <property type="entry name" value="lambda repressor-like DNA-binding domains"/>
    <property type="match status" value="1"/>
</dbReference>
<comment type="caution">
    <text evidence="2">The sequence shown here is derived from an EMBL/GenBank/DDBJ whole genome shotgun (WGS) entry which is preliminary data.</text>
</comment>
<name>A0A4R0NDD5_9SPHI</name>
<dbReference type="InterPro" id="IPR010982">
    <property type="entry name" value="Lambda_DNA-bd_dom_sf"/>
</dbReference>
<reference evidence="2 3" key="1">
    <citation type="submission" date="2019-02" db="EMBL/GenBank/DDBJ databases">
        <title>Pedobacter sp. RP-3-8 sp. nov., isolated from Arctic soil.</title>
        <authorList>
            <person name="Dahal R.H."/>
        </authorList>
    </citation>
    <scope>NUCLEOTIDE SEQUENCE [LARGE SCALE GENOMIC DNA]</scope>
    <source>
        <strain evidence="2 3">RP-3-8</strain>
    </source>
</reference>
<organism evidence="2 3">
    <name type="scientific">Pedobacter hiemivivus</name>
    <dbReference type="NCBI Taxonomy" id="2530454"/>
    <lineage>
        <taxon>Bacteria</taxon>
        <taxon>Pseudomonadati</taxon>
        <taxon>Bacteroidota</taxon>
        <taxon>Sphingobacteriia</taxon>
        <taxon>Sphingobacteriales</taxon>
        <taxon>Sphingobacteriaceae</taxon>
        <taxon>Pedobacter</taxon>
    </lineage>
</organism>
<dbReference type="Proteomes" id="UP000291117">
    <property type="component" value="Unassembled WGS sequence"/>
</dbReference>
<accession>A0A4R0NDD5</accession>
<dbReference type="OrthoDB" id="798409at2"/>
<dbReference type="SUPFAM" id="SSF47413">
    <property type="entry name" value="lambda repressor-like DNA-binding domains"/>
    <property type="match status" value="1"/>
</dbReference>
<sequence>MEEKFYSELGLMIRTNRRSKNLSQEYMAAKLKISQNAYSKIEAGKCRCSVYRLIAILNLLEISPQDMLSRPSH</sequence>
<dbReference type="AlphaFoldDB" id="A0A4R0NDD5"/>
<protein>
    <submittedName>
        <fullName evidence="2">XRE family transcriptional regulator</fullName>
    </submittedName>
</protein>
<dbReference type="InterPro" id="IPR001387">
    <property type="entry name" value="Cro/C1-type_HTH"/>
</dbReference>
<evidence type="ECO:0000313" key="3">
    <source>
        <dbReference type="Proteomes" id="UP000291117"/>
    </source>
</evidence>
<dbReference type="CDD" id="cd00093">
    <property type="entry name" value="HTH_XRE"/>
    <property type="match status" value="1"/>
</dbReference>
<dbReference type="GO" id="GO:0003677">
    <property type="term" value="F:DNA binding"/>
    <property type="evidence" value="ECO:0007669"/>
    <property type="project" value="InterPro"/>
</dbReference>
<evidence type="ECO:0000313" key="2">
    <source>
        <dbReference type="EMBL" id="TCC97717.1"/>
    </source>
</evidence>
<dbReference type="SMART" id="SM00530">
    <property type="entry name" value="HTH_XRE"/>
    <property type="match status" value="1"/>
</dbReference>
<feature type="domain" description="HTH cro/C1-type" evidence="1">
    <location>
        <begin position="13"/>
        <end position="67"/>
    </location>
</feature>
<keyword evidence="3" id="KW-1185">Reference proteome</keyword>
<dbReference type="PROSITE" id="PS50943">
    <property type="entry name" value="HTH_CROC1"/>
    <property type="match status" value="1"/>
</dbReference>